<name>A0AAD6XBF5_9AGAR</name>
<evidence type="ECO:0008006" key="3">
    <source>
        <dbReference type="Google" id="ProtNLM"/>
    </source>
</evidence>
<accession>A0AAD6XBF5</accession>
<reference evidence="1" key="1">
    <citation type="submission" date="2023-03" db="EMBL/GenBank/DDBJ databases">
        <title>Massive genome expansion in bonnet fungi (Mycena s.s.) driven by repeated elements and novel gene families across ecological guilds.</title>
        <authorList>
            <consortium name="Lawrence Berkeley National Laboratory"/>
            <person name="Harder C.B."/>
            <person name="Miyauchi S."/>
            <person name="Viragh M."/>
            <person name="Kuo A."/>
            <person name="Thoen E."/>
            <person name="Andreopoulos B."/>
            <person name="Lu D."/>
            <person name="Skrede I."/>
            <person name="Drula E."/>
            <person name="Henrissat B."/>
            <person name="Morin E."/>
            <person name="Kohler A."/>
            <person name="Barry K."/>
            <person name="LaButti K."/>
            <person name="Morin E."/>
            <person name="Salamov A."/>
            <person name="Lipzen A."/>
            <person name="Mereny Z."/>
            <person name="Hegedus B."/>
            <person name="Baldrian P."/>
            <person name="Stursova M."/>
            <person name="Weitz H."/>
            <person name="Taylor A."/>
            <person name="Grigoriev I.V."/>
            <person name="Nagy L.G."/>
            <person name="Martin F."/>
            <person name="Kauserud H."/>
        </authorList>
    </citation>
    <scope>NUCLEOTIDE SEQUENCE</scope>
    <source>
        <strain evidence="1">CBHHK200</strain>
    </source>
</reference>
<dbReference type="Proteomes" id="UP001218188">
    <property type="component" value="Unassembled WGS sequence"/>
</dbReference>
<dbReference type="AlphaFoldDB" id="A0AAD6XBF5"/>
<comment type="caution">
    <text evidence="1">The sequence shown here is derived from an EMBL/GenBank/DDBJ whole genome shotgun (WGS) entry which is preliminary data.</text>
</comment>
<proteinExistence type="predicted"/>
<sequence length="180" mass="19747">MTDSEPRSDEEYIHASALESPVFTSDGGGIFSGSQHFVIAGGTFTNITNYVTAPAIPSDIRMIPMGGHIPATAARIYSAKIDGRTPEMTVAVYRGDKAEEAWRRDIALYMSLRHPNILQIWGGASAGNVRATVFHGDLVPFQQFTARYDHSPIMTLYILAYYAGGRVGANFRKSEFRAIL</sequence>
<evidence type="ECO:0000313" key="2">
    <source>
        <dbReference type="Proteomes" id="UP001218188"/>
    </source>
</evidence>
<gene>
    <name evidence="1" type="ORF">C8F04DRAFT_1252793</name>
</gene>
<protein>
    <recommendedName>
        <fullName evidence="3">Protein kinase domain-containing protein</fullName>
    </recommendedName>
</protein>
<dbReference type="EMBL" id="JARJCM010000015">
    <property type="protein sequence ID" value="KAJ7041856.1"/>
    <property type="molecule type" value="Genomic_DNA"/>
</dbReference>
<evidence type="ECO:0000313" key="1">
    <source>
        <dbReference type="EMBL" id="KAJ7041856.1"/>
    </source>
</evidence>
<keyword evidence="2" id="KW-1185">Reference proteome</keyword>
<organism evidence="1 2">
    <name type="scientific">Mycena alexandri</name>
    <dbReference type="NCBI Taxonomy" id="1745969"/>
    <lineage>
        <taxon>Eukaryota</taxon>
        <taxon>Fungi</taxon>
        <taxon>Dikarya</taxon>
        <taxon>Basidiomycota</taxon>
        <taxon>Agaricomycotina</taxon>
        <taxon>Agaricomycetes</taxon>
        <taxon>Agaricomycetidae</taxon>
        <taxon>Agaricales</taxon>
        <taxon>Marasmiineae</taxon>
        <taxon>Mycenaceae</taxon>
        <taxon>Mycena</taxon>
    </lineage>
</organism>